<keyword evidence="3 6" id="KW-0396">Initiation factor</keyword>
<dbReference type="PANTHER" id="PTHR14005">
    <property type="entry name" value="EUKARYOTIC TRANSLATION INITIATION FACTOR 3, THETA SUBUNIT"/>
    <property type="match status" value="1"/>
</dbReference>
<dbReference type="GO" id="GO:0001732">
    <property type="term" value="P:formation of cytoplasmic translation initiation complex"/>
    <property type="evidence" value="ECO:0007669"/>
    <property type="project" value="UniProtKB-UniRule"/>
</dbReference>
<evidence type="ECO:0000256" key="1">
    <source>
        <dbReference type="ARBA" id="ARBA00004496"/>
    </source>
</evidence>
<comment type="function">
    <text evidence="6">RNA-binding component of the eukaryotic translation initiation factor 3 (eIF-3) complex, which is involved in protein synthesis of a specialized repertoire of mRNAs and, together with other initiation factors, stimulates binding of mRNA and methionyl-tRNAi to the 40S ribosome. The eIF-3 complex specifically targets and initiates translation of a subset of mRNAs involved in cell proliferation.</text>
</comment>
<evidence type="ECO:0000256" key="2">
    <source>
        <dbReference type="ARBA" id="ARBA00022490"/>
    </source>
</evidence>
<dbReference type="GO" id="GO:0033290">
    <property type="term" value="C:eukaryotic 48S preinitiation complex"/>
    <property type="evidence" value="ECO:0007669"/>
    <property type="project" value="UniProtKB-UniRule"/>
</dbReference>
<feature type="compositionally biased region" description="Basic and acidic residues" evidence="7">
    <location>
        <begin position="925"/>
        <end position="962"/>
    </location>
</feature>
<dbReference type="HAMAP" id="MF_03000">
    <property type="entry name" value="eIF3a"/>
    <property type="match status" value="1"/>
</dbReference>
<feature type="domain" description="PCI" evidence="8">
    <location>
        <begin position="318"/>
        <end position="499"/>
    </location>
</feature>
<evidence type="ECO:0000256" key="7">
    <source>
        <dbReference type="SAM" id="MobiDB-lite"/>
    </source>
</evidence>
<dbReference type="InterPro" id="IPR054711">
    <property type="entry name" value="eIF3a_PCI_TPR-like"/>
</dbReference>
<gene>
    <name evidence="9" type="ORF">CLUMA_CG001825</name>
</gene>
<dbReference type="GO" id="GO:0043614">
    <property type="term" value="C:multi-eIF complex"/>
    <property type="evidence" value="ECO:0007669"/>
    <property type="project" value="TreeGrafter"/>
</dbReference>
<dbReference type="GO" id="GO:0016282">
    <property type="term" value="C:eukaryotic 43S preinitiation complex"/>
    <property type="evidence" value="ECO:0007669"/>
    <property type="project" value="UniProtKB-UniRule"/>
</dbReference>
<sequence length="1089" mass="127737">MARYIQRPDNALKRANEFIEVGKPARALDTLQEVFRNKKFSYTWSEQIIEPIMFKYLDLCVELKKSHIAKEGLFQYRNMYQLVNVGSLENVIRGYLKMAEERTEAAQQQSSQAVLDIDDLDNLATPESILLMSAVCGEDAQDRSDRTILLPWVKFLWESYCQCLELLRVNSHCEILYHDIARMAFHFCLKYNRKMEFRKLSEKLRKHLDDIGKVSAQSSNVSITKPETQQLNLDTRLYQLDSAIQMELWQEAYKAIEDIHGLMTLSKKQPQPKTMANYYQKLAMVFWKAGNQLFHAAALLRLFQLSRELKKTITNDEIQRMASHVLVATLAIPLPSAHPEYDRFIETDKSPLEKAQRLAVLLGLQQPPTRASLLREIIRANVFNLALPHFQNLHKWLEVDYNPLSLCSNVQTVIDYIKSDEKNPLLQYIDSLQNVTLVRLVRQVSQVYQTIEFARFLELAKFATTFKLERILVDCVRHNDMQITIDHKEKMVMFGTDLSESQREDHHDGPILQSMPSEQVRQQLVNMSVVLHRAIAAINPNRQKGEREALRAQMVALYHENKVREHQAILIRQKLIEDRKEKIERLNQEREEEEVRRHEEQVRQQKLVEQQRLEKEAEEREKKRSENERKQIRNRTMMEKIQQISQTTHGQKMLKIIEEKGAAVDPDELAKEEKNALIRERKELTSKLKSQEKKVDYYERAKRIEEVPLIKDYLKDMEVKEEVFWQNQEKNRIENAIAERKNAVTQQERLKRMHADREAYMNQLKAERKNLYLDKLRAFNEALEEERKRRLAQRIVERRKERRDKWLAEREAEKQRKLDEIQREKDEQLRLEKEQRAKEREAELEKLNIQSEKQKQREAEAERKIQEDRERARARDKPMRDSEHSAWRSVGGKDGGARESVKEGAWRTAQGSDNDNTSGGGKWRTAGDRNDDRGGFRRGDDDRGGYRDRDGRNRRDDRDSFIKRSGGNDGPIRRSGDDAPIRRSGDDAPIRRSGDDAPMRRGGDDKDSYKRGDDRSFKRGDDRGPKRDDRGPMRRGGDSRSGPIKRSGYDDSSSGGGGNWRQRDDSDRPKDEASSWRRAEAPRDDKDKQ</sequence>
<reference evidence="9 10" key="1">
    <citation type="submission" date="2015-04" db="EMBL/GenBank/DDBJ databases">
        <authorList>
            <person name="Syromyatnikov M.Y."/>
            <person name="Popov V.N."/>
        </authorList>
    </citation>
    <scope>NUCLEOTIDE SEQUENCE [LARGE SCALE GENOMIC DNA]</scope>
</reference>
<dbReference type="SMART" id="SM00088">
    <property type="entry name" value="PINT"/>
    <property type="match status" value="1"/>
</dbReference>
<dbReference type="AlphaFoldDB" id="A0A1J1HJ35"/>
<dbReference type="EMBL" id="CVRI01000006">
    <property type="protein sequence ID" value="CRK88039.1"/>
    <property type="molecule type" value="Genomic_DNA"/>
</dbReference>
<dbReference type="Proteomes" id="UP000183832">
    <property type="component" value="Unassembled WGS sequence"/>
</dbReference>
<dbReference type="FunFam" id="4.10.860.10:FF:000001">
    <property type="entry name" value="Eukaryotic translation initiation factor 3 subunit A"/>
    <property type="match status" value="1"/>
</dbReference>
<dbReference type="InterPro" id="IPR027512">
    <property type="entry name" value="EIF3A"/>
</dbReference>
<dbReference type="GO" id="GO:0003729">
    <property type="term" value="F:mRNA binding"/>
    <property type="evidence" value="ECO:0007669"/>
    <property type="project" value="TreeGrafter"/>
</dbReference>
<comment type="subunit">
    <text evidence="6">Component of the eukaryotic translation initiation factor 3 (eIF-3) complex.</text>
</comment>
<feature type="compositionally biased region" description="Basic and acidic residues" evidence="7">
    <location>
        <begin position="971"/>
        <end position="1038"/>
    </location>
</feature>
<dbReference type="InterPro" id="IPR000717">
    <property type="entry name" value="PCI_dom"/>
</dbReference>
<keyword evidence="10" id="KW-1185">Reference proteome</keyword>
<keyword evidence="5 6" id="KW-0648">Protein biosynthesis</keyword>
<comment type="similarity">
    <text evidence="6">Belongs to the eIF-3 subunit A family.</text>
</comment>
<feature type="region of interest" description="Disordered" evidence="7">
    <location>
        <begin position="832"/>
        <end position="1089"/>
    </location>
</feature>
<evidence type="ECO:0000256" key="6">
    <source>
        <dbReference type="HAMAP-Rule" id="MF_03000"/>
    </source>
</evidence>
<keyword evidence="2 6" id="KW-0963">Cytoplasm</keyword>
<evidence type="ECO:0000256" key="4">
    <source>
        <dbReference type="ARBA" id="ARBA00022884"/>
    </source>
</evidence>
<dbReference type="Gene3D" id="4.10.860.10">
    <property type="entry name" value="UVR domain"/>
    <property type="match status" value="1"/>
</dbReference>
<evidence type="ECO:0000313" key="10">
    <source>
        <dbReference type="Proteomes" id="UP000183832"/>
    </source>
</evidence>
<dbReference type="GO" id="GO:0071540">
    <property type="term" value="C:eukaryotic translation initiation factor 3 complex, eIF3e"/>
    <property type="evidence" value="ECO:0007669"/>
    <property type="project" value="TreeGrafter"/>
</dbReference>
<protein>
    <recommendedName>
        <fullName evidence="6">Eukaryotic translation initiation factor 3 subunit A</fullName>
        <shortName evidence="6">eIF3a</shortName>
    </recommendedName>
    <alternativeName>
        <fullName evidence="6">Eukaryotic translation initiation factor 3 subunit 10</fullName>
    </alternativeName>
</protein>
<feature type="region of interest" description="Disordered" evidence="7">
    <location>
        <begin position="611"/>
        <end position="650"/>
    </location>
</feature>
<dbReference type="GO" id="GO:0003743">
    <property type="term" value="F:translation initiation factor activity"/>
    <property type="evidence" value="ECO:0007669"/>
    <property type="project" value="UniProtKB-UniRule"/>
</dbReference>
<comment type="subcellular location">
    <subcellularLocation>
        <location evidence="1 6">Cytoplasm</location>
    </subcellularLocation>
</comment>
<dbReference type="STRING" id="568069.A0A1J1HJ35"/>
<keyword evidence="4 6" id="KW-0694">RNA-binding</keyword>
<evidence type="ECO:0000256" key="5">
    <source>
        <dbReference type="ARBA" id="ARBA00022917"/>
    </source>
</evidence>
<dbReference type="PROSITE" id="PS50250">
    <property type="entry name" value="PCI"/>
    <property type="match status" value="1"/>
</dbReference>
<keyword evidence="6" id="KW-0175">Coiled coil</keyword>
<feature type="compositionally biased region" description="Basic and acidic residues" evidence="7">
    <location>
        <begin position="611"/>
        <end position="631"/>
    </location>
</feature>
<feature type="compositionally biased region" description="Basic and acidic residues" evidence="7">
    <location>
        <begin position="1061"/>
        <end position="1089"/>
    </location>
</feature>
<dbReference type="GO" id="GO:0002188">
    <property type="term" value="P:translation reinitiation"/>
    <property type="evidence" value="ECO:0007669"/>
    <property type="project" value="TreeGrafter"/>
</dbReference>
<evidence type="ECO:0000256" key="3">
    <source>
        <dbReference type="ARBA" id="ARBA00022540"/>
    </source>
</evidence>
<dbReference type="OrthoDB" id="18884at2759"/>
<proteinExistence type="inferred from homology"/>
<dbReference type="Pfam" id="PF01399">
    <property type="entry name" value="PCI"/>
    <property type="match status" value="1"/>
</dbReference>
<accession>A0A1J1HJ35</accession>
<dbReference type="Pfam" id="PF22591">
    <property type="entry name" value="eIF3a_PCI_TPR-like"/>
    <property type="match status" value="1"/>
</dbReference>
<dbReference type="FunFam" id="1.25.40.860:FF:000007">
    <property type="entry name" value="Eukaryotic translation initiation factor 3 subunit A"/>
    <property type="match status" value="1"/>
</dbReference>
<feature type="compositionally biased region" description="Basic and acidic residues" evidence="7">
    <location>
        <begin position="895"/>
        <end position="905"/>
    </location>
</feature>
<evidence type="ECO:0000313" key="9">
    <source>
        <dbReference type="EMBL" id="CRK88039.1"/>
    </source>
</evidence>
<feature type="coiled-coil region" evidence="6">
    <location>
        <begin position="667"/>
        <end position="701"/>
    </location>
</feature>
<name>A0A1J1HJ35_9DIPT</name>
<evidence type="ECO:0000259" key="8">
    <source>
        <dbReference type="PROSITE" id="PS50250"/>
    </source>
</evidence>
<dbReference type="GO" id="GO:0071541">
    <property type="term" value="C:eukaryotic translation initiation factor 3 complex, eIF3m"/>
    <property type="evidence" value="ECO:0007669"/>
    <property type="project" value="TreeGrafter"/>
</dbReference>
<dbReference type="Gene3D" id="1.25.40.860">
    <property type="match status" value="2"/>
</dbReference>
<dbReference type="PANTHER" id="PTHR14005:SF0">
    <property type="entry name" value="EUKARYOTIC TRANSLATION INITIATION FACTOR 3 SUBUNIT A"/>
    <property type="match status" value="1"/>
</dbReference>
<organism evidence="9 10">
    <name type="scientific">Clunio marinus</name>
    <dbReference type="NCBI Taxonomy" id="568069"/>
    <lineage>
        <taxon>Eukaryota</taxon>
        <taxon>Metazoa</taxon>
        <taxon>Ecdysozoa</taxon>
        <taxon>Arthropoda</taxon>
        <taxon>Hexapoda</taxon>
        <taxon>Insecta</taxon>
        <taxon>Pterygota</taxon>
        <taxon>Neoptera</taxon>
        <taxon>Endopterygota</taxon>
        <taxon>Diptera</taxon>
        <taxon>Nematocera</taxon>
        <taxon>Chironomoidea</taxon>
        <taxon>Chironomidae</taxon>
        <taxon>Clunio</taxon>
    </lineage>
</organism>
<feature type="compositionally biased region" description="Basic and acidic residues" evidence="7">
    <location>
        <begin position="832"/>
        <end position="886"/>
    </location>
</feature>